<evidence type="ECO:0000313" key="4">
    <source>
        <dbReference type="Proteomes" id="UP000177486"/>
    </source>
</evidence>
<dbReference type="EMBL" id="MHMQ01000026">
    <property type="protein sequence ID" value="OGZ30088.1"/>
    <property type="molecule type" value="Genomic_DNA"/>
</dbReference>
<dbReference type="InterPro" id="IPR011761">
    <property type="entry name" value="ATP-grasp"/>
</dbReference>
<dbReference type="Pfam" id="PF21360">
    <property type="entry name" value="PylC-like_N"/>
    <property type="match status" value="1"/>
</dbReference>
<dbReference type="GO" id="GO:0005524">
    <property type="term" value="F:ATP binding"/>
    <property type="evidence" value="ECO:0007669"/>
    <property type="project" value="UniProtKB-UniRule"/>
</dbReference>
<evidence type="ECO:0000313" key="3">
    <source>
        <dbReference type="EMBL" id="OGZ30088.1"/>
    </source>
</evidence>
<evidence type="ECO:0000256" key="1">
    <source>
        <dbReference type="PROSITE-ProRule" id="PRU00409"/>
    </source>
</evidence>
<dbReference type="SUPFAM" id="SSF56059">
    <property type="entry name" value="Glutathione synthetase ATP-binding domain-like"/>
    <property type="match status" value="1"/>
</dbReference>
<accession>A0A1G2EXW0</accession>
<feature type="domain" description="ATP-grasp" evidence="2">
    <location>
        <begin position="121"/>
        <end position="296"/>
    </location>
</feature>
<dbReference type="Pfam" id="PF15632">
    <property type="entry name" value="ATPgrasp_Ter"/>
    <property type="match status" value="1"/>
</dbReference>
<dbReference type="Gene3D" id="3.30.470.20">
    <property type="entry name" value="ATP-grasp fold, B domain"/>
    <property type="match status" value="1"/>
</dbReference>
<sequence length="322" mass="36392">MRDKYTILLTAIGGDVSQSAAKVLRGLDIVDRIIGVDLSSDNPHFVFVDAFYVVPRPDSAEYISMLENIVEKEKVDFVIPISEPEVRALWEAKELRGWNKAQIVIPGGLALPLCLDNLDTVQFLEKRGIVMPWTRLVSDDEVPKSFPCVMKDRWSWGSRSFLAIEDEEAAEYFSKCRPNSLFQEKLLPSDQEYTCGIFRNKKKETASIIFKRTLSGPRTGKATVVIDEAIENLCNQIASILELRGSINVQLIKTEKGPIPFDINPRFSGTVAFRDLVGFKDVLWSLFDQLNIDFQLHFSPSAGTKIYRTYGEAIIHPKEKEA</sequence>
<dbReference type="Proteomes" id="UP000177486">
    <property type="component" value="Unassembled WGS sequence"/>
</dbReference>
<organism evidence="3 4">
    <name type="scientific">Candidatus Niyogibacteria bacterium RIFCSPLOWO2_01_FULL_45_48</name>
    <dbReference type="NCBI Taxonomy" id="1801724"/>
    <lineage>
        <taxon>Bacteria</taxon>
        <taxon>Candidatus Niyogiibacteriota</taxon>
    </lineage>
</organism>
<comment type="caution">
    <text evidence="3">The sequence shown here is derived from an EMBL/GenBank/DDBJ whole genome shotgun (WGS) entry which is preliminary data.</text>
</comment>
<dbReference type="InterPro" id="IPR048764">
    <property type="entry name" value="PylC_N"/>
</dbReference>
<keyword evidence="1" id="KW-0547">Nucleotide-binding</keyword>
<keyword evidence="1" id="KW-0067">ATP-binding</keyword>
<dbReference type="AlphaFoldDB" id="A0A1G2EXW0"/>
<proteinExistence type="predicted"/>
<reference evidence="3 4" key="1">
    <citation type="journal article" date="2016" name="Nat. Commun.">
        <title>Thousands of microbial genomes shed light on interconnected biogeochemical processes in an aquifer system.</title>
        <authorList>
            <person name="Anantharaman K."/>
            <person name="Brown C.T."/>
            <person name="Hug L.A."/>
            <person name="Sharon I."/>
            <person name="Castelle C.J."/>
            <person name="Probst A.J."/>
            <person name="Thomas B.C."/>
            <person name="Singh A."/>
            <person name="Wilkins M.J."/>
            <person name="Karaoz U."/>
            <person name="Brodie E.L."/>
            <person name="Williams K.H."/>
            <person name="Hubbard S.S."/>
            <person name="Banfield J.F."/>
        </authorList>
    </citation>
    <scope>NUCLEOTIDE SEQUENCE [LARGE SCALE GENOMIC DNA]</scope>
</reference>
<dbReference type="Gene3D" id="3.40.50.20">
    <property type="match status" value="1"/>
</dbReference>
<evidence type="ECO:0000259" key="2">
    <source>
        <dbReference type="PROSITE" id="PS50975"/>
    </source>
</evidence>
<dbReference type="PROSITE" id="PS50975">
    <property type="entry name" value="ATP_GRASP"/>
    <property type="match status" value="1"/>
</dbReference>
<gene>
    <name evidence="3" type="ORF">A2931_04245</name>
</gene>
<name>A0A1G2EXW0_9BACT</name>
<dbReference type="GO" id="GO:0046872">
    <property type="term" value="F:metal ion binding"/>
    <property type="evidence" value="ECO:0007669"/>
    <property type="project" value="InterPro"/>
</dbReference>
<protein>
    <recommendedName>
        <fullName evidence="2">ATP-grasp domain-containing protein</fullName>
    </recommendedName>
</protein>